<dbReference type="EMBL" id="AJAQ01000035">
    <property type="protein sequence ID" value="EOH90907.1"/>
    <property type="molecule type" value="Genomic_DNA"/>
</dbReference>
<dbReference type="RefSeq" id="WP_010758423.1">
    <property type="nucleotide sequence ID" value="NZ_ASWD01000004.1"/>
</dbReference>
<dbReference type="AlphaFoldDB" id="R2Q2W0"/>
<gene>
    <name evidence="1" type="ORF">UAU_03446</name>
</gene>
<accession>R2Q2W0</accession>
<organism evidence="1 2">
    <name type="scientific">Enterococcus pallens ATCC BAA-351</name>
    <dbReference type="NCBI Taxonomy" id="1158607"/>
    <lineage>
        <taxon>Bacteria</taxon>
        <taxon>Bacillati</taxon>
        <taxon>Bacillota</taxon>
        <taxon>Bacilli</taxon>
        <taxon>Lactobacillales</taxon>
        <taxon>Enterococcaceae</taxon>
        <taxon>Enterococcus</taxon>
    </lineage>
</organism>
<comment type="caution">
    <text evidence="1">The sequence shown here is derived from an EMBL/GenBank/DDBJ whole genome shotgun (WGS) entry which is preliminary data.</text>
</comment>
<proteinExistence type="predicted"/>
<dbReference type="HOGENOM" id="CLU_2860825_0_0_9"/>
<evidence type="ECO:0000313" key="1">
    <source>
        <dbReference type="EMBL" id="EOH90907.1"/>
    </source>
</evidence>
<dbReference type="Proteomes" id="UP000013782">
    <property type="component" value="Unassembled WGS sequence"/>
</dbReference>
<name>R2Q2W0_9ENTE</name>
<reference evidence="1 2" key="1">
    <citation type="submission" date="2013-02" db="EMBL/GenBank/DDBJ databases">
        <title>The Genome Sequence of Enterococcus pallens BAA-351.</title>
        <authorList>
            <consortium name="The Broad Institute Genome Sequencing Platform"/>
            <consortium name="The Broad Institute Genome Sequencing Center for Infectious Disease"/>
            <person name="Earl A.M."/>
            <person name="Gilmore M.S."/>
            <person name="Lebreton F."/>
            <person name="Walker B."/>
            <person name="Young S.K."/>
            <person name="Zeng Q."/>
            <person name="Gargeya S."/>
            <person name="Fitzgerald M."/>
            <person name="Haas B."/>
            <person name="Abouelleil A."/>
            <person name="Alvarado L."/>
            <person name="Arachchi H.M."/>
            <person name="Berlin A.M."/>
            <person name="Chapman S.B."/>
            <person name="Dewar J."/>
            <person name="Goldberg J."/>
            <person name="Griggs A."/>
            <person name="Gujja S."/>
            <person name="Hansen M."/>
            <person name="Howarth C."/>
            <person name="Imamovic A."/>
            <person name="Larimer J."/>
            <person name="McCowan C."/>
            <person name="Murphy C."/>
            <person name="Neiman D."/>
            <person name="Pearson M."/>
            <person name="Priest M."/>
            <person name="Roberts A."/>
            <person name="Saif S."/>
            <person name="Shea T."/>
            <person name="Sisk P."/>
            <person name="Sykes S."/>
            <person name="Wortman J."/>
            <person name="Nusbaum C."/>
            <person name="Birren B."/>
        </authorList>
    </citation>
    <scope>NUCLEOTIDE SEQUENCE [LARGE SCALE GENOMIC DNA]</scope>
    <source>
        <strain evidence="1 2">ATCC BAA-351</strain>
    </source>
</reference>
<protein>
    <submittedName>
        <fullName evidence="1">Uncharacterized protein</fullName>
    </submittedName>
</protein>
<sequence length="64" mass="7255">MTTSAEKELAIVLEMLGFSKNGKYWEHAYSKKKTRDPEKAASLKNWKTSGMGLRLAKFEFTAKA</sequence>
<keyword evidence="2" id="KW-1185">Reference proteome</keyword>
<evidence type="ECO:0000313" key="2">
    <source>
        <dbReference type="Proteomes" id="UP000013782"/>
    </source>
</evidence>
<dbReference type="STRING" id="160454.RV10_GL002532"/>
<dbReference type="PATRIC" id="fig|1158607.3.peg.3439"/>